<evidence type="ECO:0000313" key="3">
    <source>
        <dbReference type="Proteomes" id="UP001054945"/>
    </source>
</evidence>
<feature type="region of interest" description="Disordered" evidence="1">
    <location>
        <begin position="1"/>
        <end position="28"/>
    </location>
</feature>
<name>A0AAV4PKF3_CAEEX</name>
<sequence>MEGKCRRISTGGNGISTSLPGGQMTEGPVKVPPPLFQIFRQTRSAVSRSFYTGRTCCSRDCRGWGDGRSCHRDYLGRRQSLLSALLNQNSIIKIIRILSTNWIR</sequence>
<dbReference type="Proteomes" id="UP001054945">
    <property type="component" value="Unassembled WGS sequence"/>
</dbReference>
<evidence type="ECO:0000256" key="1">
    <source>
        <dbReference type="SAM" id="MobiDB-lite"/>
    </source>
</evidence>
<organism evidence="2 3">
    <name type="scientific">Caerostris extrusa</name>
    <name type="common">Bark spider</name>
    <name type="synonym">Caerostris bankana</name>
    <dbReference type="NCBI Taxonomy" id="172846"/>
    <lineage>
        <taxon>Eukaryota</taxon>
        <taxon>Metazoa</taxon>
        <taxon>Ecdysozoa</taxon>
        <taxon>Arthropoda</taxon>
        <taxon>Chelicerata</taxon>
        <taxon>Arachnida</taxon>
        <taxon>Araneae</taxon>
        <taxon>Araneomorphae</taxon>
        <taxon>Entelegynae</taxon>
        <taxon>Araneoidea</taxon>
        <taxon>Araneidae</taxon>
        <taxon>Caerostris</taxon>
    </lineage>
</organism>
<comment type="caution">
    <text evidence="2">The sequence shown here is derived from an EMBL/GenBank/DDBJ whole genome shotgun (WGS) entry which is preliminary data.</text>
</comment>
<dbReference type="EMBL" id="BPLR01004709">
    <property type="protein sequence ID" value="GIX96900.1"/>
    <property type="molecule type" value="Genomic_DNA"/>
</dbReference>
<keyword evidence="3" id="KW-1185">Reference proteome</keyword>
<gene>
    <name evidence="2" type="ORF">CEXT_483981</name>
</gene>
<protein>
    <submittedName>
        <fullName evidence="2">Uncharacterized protein</fullName>
    </submittedName>
</protein>
<evidence type="ECO:0000313" key="2">
    <source>
        <dbReference type="EMBL" id="GIX96900.1"/>
    </source>
</evidence>
<reference evidence="2 3" key="1">
    <citation type="submission" date="2021-06" db="EMBL/GenBank/DDBJ databases">
        <title>Caerostris extrusa draft genome.</title>
        <authorList>
            <person name="Kono N."/>
            <person name="Arakawa K."/>
        </authorList>
    </citation>
    <scope>NUCLEOTIDE SEQUENCE [LARGE SCALE GENOMIC DNA]</scope>
</reference>
<proteinExistence type="predicted"/>
<dbReference type="AlphaFoldDB" id="A0AAV4PKF3"/>
<accession>A0AAV4PKF3</accession>